<dbReference type="Proteomes" id="UP001142400">
    <property type="component" value="Unassembled WGS sequence"/>
</dbReference>
<gene>
    <name evidence="2" type="ORF">NQU54_25610</name>
</gene>
<reference evidence="2" key="1">
    <citation type="submission" date="2022-06" db="EMBL/GenBank/DDBJ databases">
        <title>WGS of actinobacteria.</title>
        <authorList>
            <person name="Thawai C."/>
        </authorList>
    </citation>
    <scope>NUCLEOTIDE SEQUENCE</scope>
    <source>
        <strain evidence="2">DSM 42010</strain>
    </source>
</reference>
<dbReference type="RefSeq" id="WP_257633173.1">
    <property type="nucleotide sequence ID" value="NZ_JANIIC010000032.1"/>
</dbReference>
<protein>
    <recommendedName>
        <fullName evidence="4">Transposase</fullName>
    </recommendedName>
</protein>
<evidence type="ECO:0000313" key="3">
    <source>
        <dbReference type="Proteomes" id="UP001142400"/>
    </source>
</evidence>
<comment type="caution">
    <text evidence="2">The sequence shown here is derived from an EMBL/GenBank/DDBJ whole genome shotgun (WGS) entry which is preliminary data.</text>
</comment>
<evidence type="ECO:0008006" key="4">
    <source>
        <dbReference type="Google" id="ProtNLM"/>
    </source>
</evidence>
<dbReference type="EMBL" id="JANIIC010000032">
    <property type="protein sequence ID" value="MCQ8832350.1"/>
    <property type="molecule type" value="Genomic_DNA"/>
</dbReference>
<evidence type="ECO:0000313" key="2">
    <source>
        <dbReference type="EMBL" id="MCQ8832350.1"/>
    </source>
</evidence>
<evidence type="ECO:0000256" key="1">
    <source>
        <dbReference type="SAM" id="MobiDB-lite"/>
    </source>
</evidence>
<proteinExistence type="predicted"/>
<organism evidence="2 3">
    <name type="scientific">Streptomyces malaysiensis subsp. samsunensis</name>
    <dbReference type="NCBI Taxonomy" id="459658"/>
    <lineage>
        <taxon>Bacteria</taxon>
        <taxon>Bacillati</taxon>
        <taxon>Actinomycetota</taxon>
        <taxon>Actinomycetes</taxon>
        <taxon>Kitasatosporales</taxon>
        <taxon>Streptomycetaceae</taxon>
        <taxon>Streptomyces</taxon>
        <taxon>Streptomyces violaceusniger group</taxon>
    </lineage>
</organism>
<feature type="region of interest" description="Disordered" evidence="1">
    <location>
        <begin position="494"/>
        <end position="568"/>
    </location>
</feature>
<keyword evidence="3" id="KW-1185">Reference proteome</keyword>
<dbReference type="AlphaFoldDB" id="A0A9X2RXJ0"/>
<name>A0A9X2RXJ0_STRMQ</name>
<sequence length="568" mass="62852">MARKRGRKRELRVLAAPFVVAPPSGTRIRGRLRLSPPDEKVLRLVGEHLGRHQRADLAERVRIGRASGKDRQRAERKKKLTTVSSARWAGAMTRVSEDQFQLSMRCLYDERAGLRRAIRVIGRRLAAPCGKRSSNGVRGYADRHERALKQRRLQVLEARFAVVERKIAAGRPSITVGGRRLARVRHRLAGAQLTEAEWRQRWEAERLFLTADGESGAPHGNYTIAVDPADGAVSLVLPEPLRHLANAPRGRYRLGCGVVFQHRCGEWLDRVTAHRAVRYDITCDPARGRWYLDASWTADTAEPPNLDEVKAPGARLLGVDLNADHLAACVLDRHGNPIGEPVTIPLDLTGPAATRDGRLRAAISGLIALAHEHGCVGIAIEDLGFADARVTGRETMGRGRRGKTLRRTVSGIPTGRFRERLRGMAYHRGLVVIAVDPAYTSRWGGQHWTRPLQDQSRKTTVTRHHGASVAIGRRALGHGIRRRPGVTAHHRRMVERRATGQAVSLPRACGTASPPRTTGSPTKGGKTRPRRGDQLALFPDPQDRLEGHRTTGPSYGELVNADQQAQER</sequence>
<accession>A0A9X2RXJ0</accession>